<name>A0A837KIY1_9BACL</name>
<evidence type="ECO:0000313" key="4">
    <source>
        <dbReference type="Proteomes" id="UP000319498"/>
    </source>
</evidence>
<protein>
    <submittedName>
        <fullName evidence="2">Uncharacterized protein</fullName>
    </submittedName>
</protein>
<evidence type="ECO:0000313" key="1">
    <source>
        <dbReference type="EMBL" id="GED57617.1"/>
    </source>
</evidence>
<evidence type="ECO:0000313" key="2">
    <source>
        <dbReference type="EMBL" id="KLH97697.1"/>
    </source>
</evidence>
<dbReference type="EMBL" id="LDCN01000005">
    <property type="protein sequence ID" value="KLH97697.1"/>
    <property type="molecule type" value="Genomic_DNA"/>
</dbReference>
<reference evidence="1 4" key="2">
    <citation type="submission" date="2019-06" db="EMBL/GenBank/DDBJ databases">
        <title>Whole genome shotgun sequence of Brevibacillus formosus NBRC 15716.</title>
        <authorList>
            <person name="Hosoyama A."/>
            <person name="Uohara A."/>
            <person name="Ohji S."/>
            <person name="Ichikawa N."/>
        </authorList>
    </citation>
    <scope>NUCLEOTIDE SEQUENCE [LARGE SCALE GENOMIC DNA]</scope>
    <source>
        <strain evidence="1 4">NBRC 15716</strain>
    </source>
</reference>
<gene>
    <name evidence="2" type="ORF">AA984_17645</name>
    <name evidence="1" type="ORF">BFO01nite_17490</name>
</gene>
<dbReference type="Proteomes" id="UP000035218">
    <property type="component" value="Unassembled WGS sequence"/>
</dbReference>
<reference evidence="2 3" key="1">
    <citation type="submission" date="2015-05" db="EMBL/GenBank/DDBJ databases">
        <title>Genome sequencing project for genomic taxonomy and phylogenomics of Bacillus-like bacteria.</title>
        <authorList>
            <person name="Liu B."/>
            <person name="Wang J."/>
            <person name="Zhu Y."/>
            <person name="Liu G."/>
            <person name="Chen Q."/>
            <person name="Chen Z."/>
            <person name="Lan J."/>
            <person name="Che J."/>
            <person name="Ge C."/>
            <person name="Shi H."/>
            <person name="Pan Z."/>
            <person name="Liu X."/>
        </authorList>
    </citation>
    <scope>NUCLEOTIDE SEQUENCE [LARGE SCALE GENOMIC DNA]</scope>
    <source>
        <strain evidence="2 3">DSM 9885</strain>
    </source>
</reference>
<dbReference type="AlphaFoldDB" id="A0A837KIY1"/>
<evidence type="ECO:0000313" key="3">
    <source>
        <dbReference type="Proteomes" id="UP000035218"/>
    </source>
</evidence>
<dbReference type="Proteomes" id="UP000319498">
    <property type="component" value="Unassembled WGS sequence"/>
</dbReference>
<comment type="caution">
    <text evidence="2">The sequence shown here is derived from an EMBL/GenBank/DDBJ whole genome shotgun (WGS) entry which is preliminary data.</text>
</comment>
<dbReference type="EMBL" id="BJOL01000010">
    <property type="protein sequence ID" value="GED57617.1"/>
    <property type="molecule type" value="Genomic_DNA"/>
</dbReference>
<accession>A0A837KIY1</accession>
<proteinExistence type="predicted"/>
<sequence>MTDGQTFNRFAYVNGDPIGFIDPLGLMKCSKLPNISQRHDEIAHGGYYGRKQQRINDYKNKTGKWAPRKSDDDVIEVNPKDVNFAQISINRSFDTPNGKIPIKKAIQQGPEQVKNFPPISVVNVKGQLVARDGNSRLYVALETKAEKIKVRIEKDIDSFRDLTKRLRNNGLPNEGTMKPPTPR</sequence>
<organism evidence="2 3">
    <name type="scientific">Brevibacillus formosus</name>
    <dbReference type="NCBI Taxonomy" id="54913"/>
    <lineage>
        <taxon>Bacteria</taxon>
        <taxon>Bacillati</taxon>
        <taxon>Bacillota</taxon>
        <taxon>Bacilli</taxon>
        <taxon>Bacillales</taxon>
        <taxon>Paenibacillaceae</taxon>
        <taxon>Brevibacillus</taxon>
    </lineage>
</organism>
<keyword evidence="4" id="KW-1185">Reference proteome</keyword>